<dbReference type="RefSeq" id="WP_124028127.1">
    <property type="nucleotide sequence ID" value="NZ_JBHRSN010000006.1"/>
</dbReference>
<name>A0A3N5Y0V7_9ALTE</name>
<evidence type="ECO:0000313" key="4">
    <source>
        <dbReference type="EMBL" id="RPJ66770.1"/>
    </source>
</evidence>
<dbReference type="Gene3D" id="3.30.70.990">
    <property type="entry name" value="YajQ-like, domain 2"/>
    <property type="match status" value="1"/>
</dbReference>
<dbReference type="InterPro" id="IPR035570">
    <property type="entry name" value="UPF0234_N"/>
</dbReference>
<dbReference type="GO" id="GO:0000166">
    <property type="term" value="F:nucleotide binding"/>
    <property type="evidence" value="ECO:0007669"/>
    <property type="project" value="UniProtKB-UniRule"/>
</dbReference>
<evidence type="ECO:0000256" key="3">
    <source>
        <dbReference type="HAMAP-Rule" id="MF_00632"/>
    </source>
</evidence>
<dbReference type="CDD" id="cd11740">
    <property type="entry name" value="YajQ_like"/>
    <property type="match status" value="1"/>
</dbReference>
<dbReference type="InterPro" id="IPR036183">
    <property type="entry name" value="YajQ-like_sf"/>
</dbReference>
<keyword evidence="5" id="KW-1185">Reference proteome</keyword>
<organism evidence="4 5">
    <name type="scientific">Alteromonas sediminis</name>
    <dbReference type="NCBI Taxonomy" id="2259342"/>
    <lineage>
        <taxon>Bacteria</taxon>
        <taxon>Pseudomonadati</taxon>
        <taxon>Pseudomonadota</taxon>
        <taxon>Gammaproteobacteria</taxon>
        <taxon>Alteromonadales</taxon>
        <taxon>Alteromonadaceae</taxon>
        <taxon>Alteromonas/Salinimonas group</taxon>
        <taxon>Alteromonas</taxon>
    </lineage>
</organism>
<reference evidence="4 5" key="1">
    <citation type="submission" date="2018-11" db="EMBL/GenBank/DDBJ databases">
        <authorList>
            <person name="Ye M.-Q."/>
            <person name="Du Z.-J."/>
        </authorList>
    </citation>
    <scope>NUCLEOTIDE SEQUENCE [LARGE SCALE GENOMIC DNA]</scope>
    <source>
        <strain evidence="4 5">U0105</strain>
    </source>
</reference>
<dbReference type="HAMAP" id="MF_00632">
    <property type="entry name" value="UPF0234"/>
    <property type="match status" value="1"/>
</dbReference>
<sequence>MPSFDIVSEINMEEVRNATDNATRELSTRFDFRGVEASFTFKDNCVLMAAQAEFQLQQMESMFRNACSKRNIDTGAMDMQKMDISGKNYRQTIAFKQGIEQNMAKKVVKLIKDAKLKVQASIQGDQVRVTGKKRDDLQETIALIKQSDLGQPFQYTNFRD</sequence>
<dbReference type="InterPro" id="IPR035571">
    <property type="entry name" value="UPF0234-like_C"/>
</dbReference>
<dbReference type="OrthoDB" id="9801447at2"/>
<proteinExistence type="inferred from homology"/>
<gene>
    <name evidence="4" type="ORF">DRW07_11890</name>
</gene>
<dbReference type="GO" id="GO:0005829">
    <property type="term" value="C:cytosol"/>
    <property type="evidence" value="ECO:0007669"/>
    <property type="project" value="TreeGrafter"/>
</dbReference>
<keyword evidence="1 3" id="KW-0547">Nucleotide-binding</keyword>
<dbReference type="EMBL" id="RPOK01000003">
    <property type="protein sequence ID" value="RPJ66770.1"/>
    <property type="molecule type" value="Genomic_DNA"/>
</dbReference>
<evidence type="ECO:0000256" key="2">
    <source>
        <dbReference type="ARBA" id="ARBA00093450"/>
    </source>
</evidence>
<comment type="similarity">
    <text evidence="2 3">Belongs to the YajQ family.</text>
</comment>
<dbReference type="PANTHER" id="PTHR30476:SF0">
    <property type="entry name" value="UPF0234 PROTEIN YAJQ"/>
    <property type="match status" value="1"/>
</dbReference>
<dbReference type="SUPFAM" id="SSF89963">
    <property type="entry name" value="YajQ-like"/>
    <property type="match status" value="2"/>
</dbReference>
<dbReference type="AlphaFoldDB" id="A0A3N5Y0V7"/>
<protein>
    <recommendedName>
        <fullName evidence="3">Nucleotide-binding protein DRW07_11890</fullName>
    </recommendedName>
</protein>
<evidence type="ECO:0000256" key="1">
    <source>
        <dbReference type="ARBA" id="ARBA00022741"/>
    </source>
</evidence>
<dbReference type="Gene3D" id="3.30.70.860">
    <property type="match status" value="1"/>
</dbReference>
<dbReference type="InterPro" id="IPR007551">
    <property type="entry name" value="YajQ/Smlt4090-like"/>
</dbReference>
<evidence type="ECO:0000313" key="5">
    <source>
        <dbReference type="Proteomes" id="UP000275281"/>
    </source>
</evidence>
<comment type="function">
    <text evidence="3">Nucleotide-binding protein.</text>
</comment>
<dbReference type="PANTHER" id="PTHR30476">
    <property type="entry name" value="UPF0234 PROTEIN YAJQ"/>
    <property type="match status" value="1"/>
</dbReference>
<accession>A0A3N5Y0V7</accession>
<dbReference type="Proteomes" id="UP000275281">
    <property type="component" value="Unassembled WGS sequence"/>
</dbReference>
<comment type="caution">
    <text evidence="4">The sequence shown here is derived from an EMBL/GenBank/DDBJ whole genome shotgun (WGS) entry which is preliminary data.</text>
</comment>
<dbReference type="Pfam" id="PF04461">
    <property type="entry name" value="YajQ"/>
    <property type="match status" value="1"/>
</dbReference>
<dbReference type="FunFam" id="3.30.70.860:FF:000001">
    <property type="entry name" value="UPF0234 protein YajQ"/>
    <property type="match status" value="1"/>
</dbReference>
<dbReference type="NCBIfam" id="NF003819">
    <property type="entry name" value="PRK05412.1"/>
    <property type="match status" value="1"/>
</dbReference>